<proteinExistence type="predicted"/>
<name>A0A6A6V5L7_9PLEO</name>
<organism evidence="2 3">
    <name type="scientific">Sporormia fimetaria CBS 119925</name>
    <dbReference type="NCBI Taxonomy" id="1340428"/>
    <lineage>
        <taxon>Eukaryota</taxon>
        <taxon>Fungi</taxon>
        <taxon>Dikarya</taxon>
        <taxon>Ascomycota</taxon>
        <taxon>Pezizomycotina</taxon>
        <taxon>Dothideomycetes</taxon>
        <taxon>Pleosporomycetidae</taxon>
        <taxon>Pleosporales</taxon>
        <taxon>Sporormiaceae</taxon>
        <taxon>Sporormia</taxon>
    </lineage>
</organism>
<sequence length="150" mass="16598">MRLNEPCLGALSTKETFFYRADALCVMEACLMVSGLMLIQLEAKLCAVHVFSPKWPRLAEGAAINIWSTNAHHPRIDGFNQDVLLQQSAESRRRWTVVTGRTAGSSDHRTSQHGERAQIGSSGGPQPCIACRDARRDRTKCTTLAWVLGM</sequence>
<evidence type="ECO:0000313" key="2">
    <source>
        <dbReference type="EMBL" id="KAF2745014.1"/>
    </source>
</evidence>
<keyword evidence="3" id="KW-1185">Reference proteome</keyword>
<dbReference type="Proteomes" id="UP000799440">
    <property type="component" value="Unassembled WGS sequence"/>
</dbReference>
<feature type="compositionally biased region" description="Basic and acidic residues" evidence="1">
    <location>
        <begin position="106"/>
        <end position="116"/>
    </location>
</feature>
<protein>
    <submittedName>
        <fullName evidence="2">Uncharacterized protein</fullName>
    </submittedName>
</protein>
<dbReference type="EMBL" id="MU006585">
    <property type="protein sequence ID" value="KAF2745014.1"/>
    <property type="molecule type" value="Genomic_DNA"/>
</dbReference>
<gene>
    <name evidence="2" type="ORF">M011DRAFT_155332</name>
</gene>
<feature type="region of interest" description="Disordered" evidence="1">
    <location>
        <begin position="100"/>
        <end position="124"/>
    </location>
</feature>
<accession>A0A6A6V5L7</accession>
<dbReference type="AlphaFoldDB" id="A0A6A6V5L7"/>
<evidence type="ECO:0000313" key="3">
    <source>
        <dbReference type="Proteomes" id="UP000799440"/>
    </source>
</evidence>
<reference evidence="2" key="1">
    <citation type="journal article" date="2020" name="Stud. Mycol.">
        <title>101 Dothideomycetes genomes: a test case for predicting lifestyles and emergence of pathogens.</title>
        <authorList>
            <person name="Haridas S."/>
            <person name="Albert R."/>
            <person name="Binder M."/>
            <person name="Bloem J."/>
            <person name="Labutti K."/>
            <person name="Salamov A."/>
            <person name="Andreopoulos B."/>
            <person name="Baker S."/>
            <person name="Barry K."/>
            <person name="Bills G."/>
            <person name="Bluhm B."/>
            <person name="Cannon C."/>
            <person name="Castanera R."/>
            <person name="Culley D."/>
            <person name="Daum C."/>
            <person name="Ezra D."/>
            <person name="Gonzalez J."/>
            <person name="Henrissat B."/>
            <person name="Kuo A."/>
            <person name="Liang C."/>
            <person name="Lipzen A."/>
            <person name="Lutzoni F."/>
            <person name="Magnuson J."/>
            <person name="Mondo S."/>
            <person name="Nolan M."/>
            <person name="Ohm R."/>
            <person name="Pangilinan J."/>
            <person name="Park H.-J."/>
            <person name="Ramirez L."/>
            <person name="Alfaro M."/>
            <person name="Sun H."/>
            <person name="Tritt A."/>
            <person name="Yoshinaga Y."/>
            <person name="Zwiers L.-H."/>
            <person name="Turgeon B."/>
            <person name="Goodwin S."/>
            <person name="Spatafora J."/>
            <person name="Crous P."/>
            <person name="Grigoriev I."/>
        </authorList>
    </citation>
    <scope>NUCLEOTIDE SEQUENCE</scope>
    <source>
        <strain evidence="2">CBS 119925</strain>
    </source>
</reference>
<evidence type="ECO:0000256" key="1">
    <source>
        <dbReference type="SAM" id="MobiDB-lite"/>
    </source>
</evidence>